<dbReference type="GO" id="GO:0005886">
    <property type="term" value="C:plasma membrane"/>
    <property type="evidence" value="ECO:0007669"/>
    <property type="project" value="UniProtKB-SubCell"/>
</dbReference>
<evidence type="ECO:0000256" key="1">
    <source>
        <dbReference type="ARBA" id="ARBA00004429"/>
    </source>
</evidence>
<evidence type="ECO:0000256" key="9">
    <source>
        <dbReference type="SAM" id="Phobius"/>
    </source>
</evidence>
<evidence type="ECO:0000256" key="7">
    <source>
        <dbReference type="ARBA" id="ARBA00023136"/>
    </source>
</evidence>
<dbReference type="Pfam" id="PF04290">
    <property type="entry name" value="DctQ"/>
    <property type="match status" value="1"/>
</dbReference>
<dbReference type="PANTHER" id="PTHR35011">
    <property type="entry name" value="2,3-DIKETO-L-GULONATE TRAP TRANSPORTER SMALL PERMEASE PROTEIN YIAM"/>
    <property type="match status" value="1"/>
</dbReference>
<comment type="similarity">
    <text evidence="8">Belongs to the TRAP transporter small permease family.</text>
</comment>
<evidence type="ECO:0000313" key="11">
    <source>
        <dbReference type="EMBL" id="TWT79291.1"/>
    </source>
</evidence>
<evidence type="ECO:0000256" key="8">
    <source>
        <dbReference type="ARBA" id="ARBA00038436"/>
    </source>
</evidence>
<keyword evidence="6 9" id="KW-1133">Transmembrane helix</keyword>
<evidence type="ECO:0000256" key="3">
    <source>
        <dbReference type="ARBA" id="ARBA00022475"/>
    </source>
</evidence>
<proteinExistence type="inferred from homology"/>
<organism evidence="11 12">
    <name type="scientific">Novipirellula herctigrandis</name>
    <dbReference type="NCBI Taxonomy" id="2527986"/>
    <lineage>
        <taxon>Bacteria</taxon>
        <taxon>Pseudomonadati</taxon>
        <taxon>Planctomycetota</taxon>
        <taxon>Planctomycetia</taxon>
        <taxon>Pirellulales</taxon>
        <taxon>Pirellulaceae</taxon>
        <taxon>Novipirellula</taxon>
    </lineage>
</organism>
<evidence type="ECO:0000256" key="2">
    <source>
        <dbReference type="ARBA" id="ARBA00022448"/>
    </source>
</evidence>
<keyword evidence="7 9" id="KW-0472">Membrane</keyword>
<dbReference type="RefSeq" id="WP_146394546.1">
    <property type="nucleotide sequence ID" value="NZ_SJPJ01000001.1"/>
</dbReference>
<evidence type="ECO:0000256" key="4">
    <source>
        <dbReference type="ARBA" id="ARBA00022519"/>
    </source>
</evidence>
<protein>
    <submittedName>
        <fullName evidence="11">2,3-diketo-L-gulonate TRAP transporter small permease protein YiaM</fullName>
    </submittedName>
</protein>
<evidence type="ECO:0000259" key="10">
    <source>
        <dbReference type="Pfam" id="PF04290"/>
    </source>
</evidence>
<feature type="transmembrane region" description="Helical" evidence="9">
    <location>
        <begin position="99"/>
        <end position="123"/>
    </location>
</feature>
<dbReference type="Proteomes" id="UP000315010">
    <property type="component" value="Unassembled WGS sequence"/>
</dbReference>
<comment type="subcellular location">
    <subcellularLocation>
        <location evidence="1">Cell inner membrane</location>
        <topology evidence="1">Multi-pass membrane protein</topology>
    </subcellularLocation>
</comment>
<dbReference type="GO" id="GO:0015740">
    <property type="term" value="P:C4-dicarboxylate transport"/>
    <property type="evidence" value="ECO:0007669"/>
    <property type="project" value="TreeGrafter"/>
</dbReference>
<dbReference type="PANTHER" id="PTHR35011:SF2">
    <property type="entry name" value="2,3-DIKETO-L-GULONATE TRAP TRANSPORTER SMALL PERMEASE PROTEIN YIAM"/>
    <property type="match status" value="1"/>
</dbReference>
<dbReference type="InterPro" id="IPR055348">
    <property type="entry name" value="DctQ"/>
</dbReference>
<dbReference type="EMBL" id="SJPJ01000001">
    <property type="protein sequence ID" value="TWT79291.1"/>
    <property type="molecule type" value="Genomic_DNA"/>
</dbReference>
<evidence type="ECO:0000256" key="5">
    <source>
        <dbReference type="ARBA" id="ARBA00022692"/>
    </source>
</evidence>
<evidence type="ECO:0000256" key="6">
    <source>
        <dbReference type="ARBA" id="ARBA00022989"/>
    </source>
</evidence>
<keyword evidence="12" id="KW-1185">Reference proteome</keyword>
<reference evidence="11 12" key="1">
    <citation type="submission" date="2019-02" db="EMBL/GenBank/DDBJ databases">
        <title>Deep-cultivation of Planctomycetes and their phenomic and genomic characterization uncovers novel biology.</title>
        <authorList>
            <person name="Wiegand S."/>
            <person name="Jogler M."/>
            <person name="Boedeker C."/>
            <person name="Pinto D."/>
            <person name="Vollmers J."/>
            <person name="Rivas-Marin E."/>
            <person name="Kohn T."/>
            <person name="Peeters S.H."/>
            <person name="Heuer A."/>
            <person name="Rast P."/>
            <person name="Oberbeckmann S."/>
            <person name="Bunk B."/>
            <person name="Jeske O."/>
            <person name="Meyerdierks A."/>
            <person name="Storesund J.E."/>
            <person name="Kallscheuer N."/>
            <person name="Luecker S."/>
            <person name="Lage O.M."/>
            <person name="Pohl T."/>
            <person name="Merkel B.J."/>
            <person name="Hornburger P."/>
            <person name="Mueller R.-W."/>
            <person name="Bruemmer F."/>
            <person name="Labrenz M."/>
            <person name="Spormann A.M."/>
            <person name="Op Den Camp H."/>
            <person name="Overmann J."/>
            <person name="Amann R."/>
            <person name="Jetten M.S.M."/>
            <person name="Mascher T."/>
            <person name="Medema M.H."/>
            <person name="Devos D.P."/>
            <person name="Kaster A.-K."/>
            <person name="Ovreas L."/>
            <person name="Rohde M."/>
            <person name="Galperin M.Y."/>
            <person name="Jogler C."/>
        </authorList>
    </citation>
    <scope>NUCLEOTIDE SEQUENCE [LARGE SCALE GENOMIC DNA]</scope>
    <source>
        <strain evidence="11 12">CA13</strain>
    </source>
</reference>
<keyword evidence="3" id="KW-1003">Cell membrane</keyword>
<dbReference type="AlphaFoldDB" id="A0A5C5YWZ3"/>
<dbReference type="OrthoDB" id="9815614at2"/>
<accession>A0A5C5YWZ3</accession>
<feature type="transmembrane region" description="Helical" evidence="9">
    <location>
        <begin position="143"/>
        <end position="167"/>
    </location>
</feature>
<feature type="transmembrane region" description="Helical" evidence="9">
    <location>
        <begin position="12"/>
        <end position="40"/>
    </location>
</feature>
<evidence type="ECO:0000313" key="12">
    <source>
        <dbReference type="Proteomes" id="UP000315010"/>
    </source>
</evidence>
<name>A0A5C5YWZ3_9BACT</name>
<keyword evidence="4" id="KW-0997">Cell inner membrane</keyword>
<dbReference type="InterPro" id="IPR007387">
    <property type="entry name" value="TRAP_DctQ"/>
</dbReference>
<dbReference type="GO" id="GO:0022857">
    <property type="term" value="F:transmembrane transporter activity"/>
    <property type="evidence" value="ECO:0007669"/>
    <property type="project" value="TreeGrafter"/>
</dbReference>
<keyword evidence="2" id="KW-0813">Transport</keyword>
<feature type="domain" description="Tripartite ATP-independent periplasmic transporters DctQ component" evidence="10">
    <location>
        <begin position="34"/>
        <end position="168"/>
    </location>
</feature>
<keyword evidence="5 9" id="KW-0812">Transmembrane</keyword>
<comment type="caution">
    <text evidence="11">The sequence shown here is derived from an EMBL/GenBank/DDBJ whole genome shotgun (WGS) entry which is preliminary data.</text>
</comment>
<sequence length="182" mass="20318">MESDNANQRTRFLAILTRLLELTLILAMGFLVIDVLWGVFSRMLASWGMLARQSSWTEELARYLMIWVGLLGASLAFESRSHLGVDYFVGKFHPAGRKILKLGALLVVLLFAIGVLLIGGWQLVSRTLALKQDTPALGIPKGWVYLAVPISGVFTSLFTLGHMWDVLCDRDELPQPREEGMD</sequence>
<gene>
    <name evidence="11" type="primary">yiaM</name>
    <name evidence="11" type="ORF">CA13_06890</name>
</gene>